<feature type="transmembrane region" description="Helical" evidence="1">
    <location>
        <begin position="58"/>
        <end position="75"/>
    </location>
</feature>
<reference evidence="2 3" key="1">
    <citation type="submission" date="2017-07" db="EMBL/GenBank/DDBJ databases">
        <authorList>
            <person name="Sun Z.S."/>
            <person name="Albrecht U."/>
            <person name="Echele G."/>
            <person name="Lee C.C."/>
        </authorList>
    </citation>
    <scope>NUCLEOTIDE SEQUENCE [LARGE SCALE GENOMIC DNA]</scope>
    <source>
        <strain evidence="3">type strain: KCTC 22618</strain>
    </source>
</reference>
<gene>
    <name evidence="2" type="ORF">TJEJU_3590</name>
</gene>
<name>A0A238UFK1_9FLAO</name>
<proteinExistence type="predicted"/>
<dbReference type="RefSeq" id="WP_095074290.1">
    <property type="nucleotide sequence ID" value="NZ_LT899436.1"/>
</dbReference>
<keyword evidence="1" id="KW-0812">Transmembrane</keyword>
<dbReference type="EMBL" id="LT899436">
    <property type="protein sequence ID" value="SNR17234.1"/>
    <property type="molecule type" value="Genomic_DNA"/>
</dbReference>
<sequence length="82" mass="9718">MGVVDKLKNPLFWKNVLKVAIPFFIFVIIFSLLFYNGKLIFSGDFQTVFEKEFKNGKWINFFVPRLIISFGYGMYTSMKKMK</sequence>
<feature type="transmembrane region" description="Helical" evidence="1">
    <location>
        <begin position="16"/>
        <end position="35"/>
    </location>
</feature>
<dbReference type="KEGG" id="tje:TJEJU_3590"/>
<organism evidence="2 3">
    <name type="scientific">Tenacibaculum jejuense</name>
    <dbReference type="NCBI Taxonomy" id="584609"/>
    <lineage>
        <taxon>Bacteria</taxon>
        <taxon>Pseudomonadati</taxon>
        <taxon>Bacteroidota</taxon>
        <taxon>Flavobacteriia</taxon>
        <taxon>Flavobacteriales</taxon>
        <taxon>Flavobacteriaceae</taxon>
        <taxon>Tenacibaculum</taxon>
    </lineage>
</organism>
<dbReference type="AlphaFoldDB" id="A0A238UFK1"/>
<accession>A0A238UFK1</accession>
<keyword evidence="3" id="KW-1185">Reference proteome</keyword>
<protein>
    <submittedName>
        <fullName evidence="2">Uncharacterized protein</fullName>
    </submittedName>
</protein>
<dbReference type="Proteomes" id="UP000215214">
    <property type="component" value="Chromosome TJEJU"/>
</dbReference>
<keyword evidence="1" id="KW-1133">Transmembrane helix</keyword>
<keyword evidence="1" id="KW-0472">Membrane</keyword>
<dbReference type="OrthoDB" id="1446382at2"/>
<evidence type="ECO:0000313" key="2">
    <source>
        <dbReference type="EMBL" id="SNR17234.1"/>
    </source>
</evidence>
<evidence type="ECO:0000256" key="1">
    <source>
        <dbReference type="SAM" id="Phobius"/>
    </source>
</evidence>
<evidence type="ECO:0000313" key="3">
    <source>
        <dbReference type="Proteomes" id="UP000215214"/>
    </source>
</evidence>